<protein>
    <submittedName>
        <fullName evidence="1">Uncharacterized protein</fullName>
    </submittedName>
</protein>
<name>A0A382PVQ6_9ZZZZ</name>
<organism evidence="1">
    <name type="scientific">marine metagenome</name>
    <dbReference type="NCBI Taxonomy" id="408172"/>
    <lineage>
        <taxon>unclassified sequences</taxon>
        <taxon>metagenomes</taxon>
        <taxon>ecological metagenomes</taxon>
    </lineage>
</organism>
<gene>
    <name evidence="1" type="ORF">METZ01_LOCUS329734</name>
</gene>
<accession>A0A382PVQ6</accession>
<feature type="non-terminal residue" evidence="1">
    <location>
        <position position="57"/>
    </location>
</feature>
<evidence type="ECO:0000313" key="1">
    <source>
        <dbReference type="EMBL" id="SVC76880.1"/>
    </source>
</evidence>
<dbReference type="EMBL" id="UINC01109807">
    <property type="protein sequence ID" value="SVC76880.1"/>
    <property type="molecule type" value="Genomic_DNA"/>
</dbReference>
<reference evidence="1" key="1">
    <citation type="submission" date="2018-05" db="EMBL/GenBank/DDBJ databases">
        <authorList>
            <person name="Lanie J.A."/>
            <person name="Ng W.-L."/>
            <person name="Kazmierczak K.M."/>
            <person name="Andrzejewski T.M."/>
            <person name="Davidsen T.M."/>
            <person name="Wayne K.J."/>
            <person name="Tettelin H."/>
            <person name="Glass J.I."/>
            <person name="Rusch D."/>
            <person name="Podicherti R."/>
            <person name="Tsui H.-C.T."/>
            <person name="Winkler M.E."/>
        </authorList>
    </citation>
    <scope>NUCLEOTIDE SEQUENCE</scope>
</reference>
<sequence>MSFDLKDFGKFKIIQDDGNWVDQKRFITIVNYWSKYFNTMKVSGNIIHKVGDQPNPK</sequence>
<dbReference type="AlphaFoldDB" id="A0A382PVQ6"/>
<proteinExistence type="predicted"/>